<evidence type="ECO:0000313" key="3">
    <source>
        <dbReference type="Proteomes" id="UP000183376"/>
    </source>
</evidence>
<organism evidence="2 3">
    <name type="scientific">Allokutzneria albata</name>
    <name type="common">Kibdelosporangium albatum</name>
    <dbReference type="NCBI Taxonomy" id="211114"/>
    <lineage>
        <taxon>Bacteria</taxon>
        <taxon>Bacillati</taxon>
        <taxon>Actinomycetota</taxon>
        <taxon>Actinomycetes</taxon>
        <taxon>Pseudonocardiales</taxon>
        <taxon>Pseudonocardiaceae</taxon>
        <taxon>Allokutzneria</taxon>
    </lineage>
</organism>
<evidence type="ECO:0000256" key="1">
    <source>
        <dbReference type="SAM" id="Phobius"/>
    </source>
</evidence>
<proteinExistence type="predicted"/>
<keyword evidence="1" id="KW-0812">Transmembrane</keyword>
<feature type="transmembrane region" description="Helical" evidence="1">
    <location>
        <begin position="23"/>
        <end position="47"/>
    </location>
</feature>
<dbReference type="Proteomes" id="UP000183376">
    <property type="component" value="Chromosome I"/>
</dbReference>
<dbReference type="AlphaFoldDB" id="A0A1H0CK21"/>
<keyword evidence="1" id="KW-0472">Membrane</keyword>
<evidence type="ECO:0000313" key="2">
    <source>
        <dbReference type="EMBL" id="SDN58121.1"/>
    </source>
</evidence>
<reference evidence="2 3" key="1">
    <citation type="submission" date="2016-10" db="EMBL/GenBank/DDBJ databases">
        <authorList>
            <person name="de Groot N.N."/>
        </authorList>
    </citation>
    <scope>NUCLEOTIDE SEQUENCE [LARGE SCALE GENOMIC DNA]</scope>
    <source>
        <strain evidence="2 3">DSM 44149</strain>
    </source>
</reference>
<accession>A0A1H0CK21</accession>
<dbReference type="EMBL" id="LT629701">
    <property type="protein sequence ID" value="SDN58121.1"/>
    <property type="molecule type" value="Genomic_DNA"/>
</dbReference>
<keyword evidence="3" id="KW-1185">Reference proteome</keyword>
<name>A0A1H0CK21_ALLAB</name>
<keyword evidence="1" id="KW-1133">Transmembrane helix</keyword>
<protein>
    <submittedName>
        <fullName evidence="2">Uncharacterized protein</fullName>
    </submittedName>
</protein>
<sequence>MPGENTAFDYLGPSEANARRGEFTIFAVMSFSVLATAASFAFASLAGGATAVETEHKVSTATAHFSGRADAFTDATGLKYRVRGQLRLKCESSSVNALARFEHGSPFAHTAEVSCKPGNDVLDVDVTGRLGDDRKLNVRLGVWNFKTSWGGDKTLVLK</sequence>
<gene>
    <name evidence="2" type="ORF">SAMN04489726_7268</name>
</gene>
<dbReference type="STRING" id="211114.SAMN04489726_7268"/>